<name>A0A7E4V5X6_PANRE</name>
<dbReference type="WBParaSite" id="Pan_g17029.t1">
    <property type="protein sequence ID" value="Pan_g17029.t1"/>
    <property type="gene ID" value="Pan_g17029"/>
</dbReference>
<dbReference type="AlphaFoldDB" id="A0A7E4V5X6"/>
<sequence length="143" mass="16402">MRDYSVNQQQKQLELIKFLDQKLVRCCADNIYNWIEEILQFKKHSLVDLTVSYVNLEQWDEAGFNNLLIFIKAQQPGFTFTIMTAGSSKLKNSGLKKYLDQKLVRGNAQEIGERTHVHIFGMPDSATCSVKHCCFPSQATVLL</sequence>
<keyword evidence="1" id="KW-1185">Reference proteome</keyword>
<evidence type="ECO:0000313" key="1">
    <source>
        <dbReference type="Proteomes" id="UP000492821"/>
    </source>
</evidence>
<dbReference type="Proteomes" id="UP000492821">
    <property type="component" value="Unassembled WGS sequence"/>
</dbReference>
<proteinExistence type="predicted"/>
<organism evidence="1 2">
    <name type="scientific">Panagrellus redivivus</name>
    <name type="common">Microworm</name>
    <dbReference type="NCBI Taxonomy" id="6233"/>
    <lineage>
        <taxon>Eukaryota</taxon>
        <taxon>Metazoa</taxon>
        <taxon>Ecdysozoa</taxon>
        <taxon>Nematoda</taxon>
        <taxon>Chromadorea</taxon>
        <taxon>Rhabditida</taxon>
        <taxon>Tylenchina</taxon>
        <taxon>Panagrolaimomorpha</taxon>
        <taxon>Panagrolaimoidea</taxon>
        <taxon>Panagrolaimidae</taxon>
        <taxon>Panagrellus</taxon>
    </lineage>
</organism>
<reference evidence="1" key="1">
    <citation type="journal article" date="2013" name="Genetics">
        <title>The draft genome and transcriptome of Panagrellus redivivus are shaped by the harsh demands of a free-living lifestyle.</title>
        <authorList>
            <person name="Srinivasan J."/>
            <person name="Dillman A.R."/>
            <person name="Macchietto M.G."/>
            <person name="Heikkinen L."/>
            <person name="Lakso M."/>
            <person name="Fracchia K.M."/>
            <person name="Antoshechkin I."/>
            <person name="Mortazavi A."/>
            <person name="Wong G."/>
            <person name="Sternberg P.W."/>
        </authorList>
    </citation>
    <scope>NUCLEOTIDE SEQUENCE [LARGE SCALE GENOMIC DNA]</scope>
    <source>
        <strain evidence="1">MT8872</strain>
    </source>
</reference>
<evidence type="ECO:0000313" key="2">
    <source>
        <dbReference type="WBParaSite" id="Pan_g17029.t1"/>
    </source>
</evidence>
<accession>A0A7E4V5X6</accession>
<reference evidence="2" key="2">
    <citation type="submission" date="2020-10" db="UniProtKB">
        <authorList>
            <consortium name="WormBaseParasite"/>
        </authorList>
    </citation>
    <scope>IDENTIFICATION</scope>
</reference>
<protein>
    <submittedName>
        <fullName evidence="2">STAS domain-containing protein</fullName>
    </submittedName>
</protein>